<evidence type="ECO:0000256" key="1">
    <source>
        <dbReference type="SAM" id="SignalP"/>
    </source>
</evidence>
<organism evidence="3">
    <name type="scientific">Thrips palmi</name>
    <name type="common">Melon thrips</name>
    <dbReference type="NCBI Taxonomy" id="161013"/>
    <lineage>
        <taxon>Eukaryota</taxon>
        <taxon>Metazoa</taxon>
        <taxon>Ecdysozoa</taxon>
        <taxon>Arthropoda</taxon>
        <taxon>Hexapoda</taxon>
        <taxon>Insecta</taxon>
        <taxon>Pterygota</taxon>
        <taxon>Neoptera</taxon>
        <taxon>Paraneoptera</taxon>
        <taxon>Thysanoptera</taxon>
        <taxon>Terebrantia</taxon>
        <taxon>Thripoidea</taxon>
        <taxon>Thripidae</taxon>
        <taxon>Thrips</taxon>
    </lineage>
</organism>
<protein>
    <submittedName>
        <fullName evidence="3">Uncharacterized protein LOC117639928</fullName>
    </submittedName>
</protein>
<keyword evidence="1" id="KW-0732">Signal</keyword>
<name>A0A6P8ZHI1_THRPL</name>
<dbReference type="KEGG" id="tpal:117639928"/>
<dbReference type="GeneID" id="117639928"/>
<feature type="signal peptide" evidence="1">
    <location>
        <begin position="1"/>
        <end position="19"/>
    </location>
</feature>
<evidence type="ECO:0000313" key="3">
    <source>
        <dbReference type="RefSeq" id="XP_034231894.1"/>
    </source>
</evidence>
<evidence type="ECO:0000313" key="2">
    <source>
        <dbReference type="Proteomes" id="UP000515158"/>
    </source>
</evidence>
<sequence length="110" mass="11526">MKLFLLLAAALAAIVAVQAVPHVEDYNGRSNNDQSLTAVSGPLAGVGCSIRVLGRGAALVAEYTVKCFVTSVPSGPLFFLFFPFCVASSVLDIISITSEDLQKCATSLLF</sequence>
<accession>A0A6P8ZHI1</accession>
<dbReference type="Proteomes" id="UP000515158">
    <property type="component" value="Unplaced"/>
</dbReference>
<dbReference type="AlphaFoldDB" id="A0A6P8ZHI1"/>
<dbReference type="InParanoid" id="A0A6P8ZHI1"/>
<dbReference type="RefSeq" id="XP_034231894.1">
    <property type="nucleotide sequence ID" value="XM_034376003.1"/>
</dbReference>
<keyword evidence="2" id="KW-1185">Reference proteome</keyword>
<feature type="chain" id="PRO_5027560140" evidence="1">
    <location>
        <begin position="20"/>
        <end position="110"/>
    </location>
</feature>
<gene>
    <name evidence="3" type="primary">LOC117639928</name>
</gene>
<proteinExistence type="predicted"/>
<reference evidence="3" key="1">
    <citation type="submission" date="2025-08" db="UniProtKB">
        <authorList>
            <consortium name="RefSeq"/>
        </authorList>
    </citation>
    <scope>IDENTIFICATION</scope>
    <source>
        <tissue evidence="3">Total insect</tissue>
    </source>
</reference>